<keyword evidence="13" id="KW-1185">Reference proteome</keyword>
<dbReference type="SMART" id="SM00487">
    <property type="entry name" value="DEXDc"/>
    <property type="match status" value="1"/>
</dbReference>
<dbReference type="InterPro" id="IPR037235">
    <property type="entry name" value="TRCF-like_C_D7"/>
</dbReference>
<evidence type="ECO:0000256" key="5">
    <source>
        <dbReference type="ARBA" id="ARBA00022806"/>
    </source>
</evidence>
<dbReference type="OrthoDB" id="9804325at2"/>
<comment type="subcellular location">
    <subcellularLocation>
        <location evidence="9">Cytoplasm</location>
    </subcellularLocation>
</comment>
<evidence type="ECO:0000259" key="10">
    <source>
        <dbReference type="PROSITE" id="PS51192"/>
    </source>
</evidence>
<dbReference type="GO" id="GO:0003684">
    <property type="term" value="F:damaged DNA binding"/>
    <property type="evidence" value="ECO:0007669"/>
    <property type="project" value="InterPro"/>
</dbReference>
<feature type="domain" description="Helicase C-terminal" evidence="11">
    <location>
        <begin position="702"/>
        <end position="856"/>
    </location>
</feature>
<evidence type="ECO:0000256" key="2">
    <source>
        <dbReference type="ARBA" id="ARBA00022741"/>
    </source>
</evidence>
<dbReference type="GO" id="GO:0016787">
    <property type="term" value="F:hydrolase activity"/>
    <property type="evidence" value="ECO:0007669"/>
    <property type="project" value="UniProtKB-KW"/>
</dbReference>
<keyword evidence="7 9" id="KW-0238">DNA-binding</keyword>
<dbReference type="InterPro" id="IPR003711">
    <property type="entry name" value="CarD-like/TRCF_RID"/>
</dbReference>
<comment type="function">
    <text evidence="9">Couples transcription and DNA repair by recognizing RNA polymerase (RNAP) stalled at DNA lesions. Mediates ATP-dependent release of RNAP and its truncated transcript from the DNA, and recruitment of nucleotide excision repair machinery to the damaged site.</text>
</comment>
<dbReference type="Pfam" id="PF00271">
    <property type="entry name" value="Helicase_C"/>
    <property type="match status" value="1"/>
</dbReference>
<dbReference type="Gene3D" id="3.90.1150.50">
    <property type="entry name" value="Transcription-repair-coupling factor, D7 domain"/>
    <property type="match status" value="1"/>
</dbReference>
<dbReference type="Pfam" id="PF17757">
    <property type="entry name" value="UvrB_inter"/>
    <property type="match status" value="1"/>
</dbReference>
<dbReference type="Gene3D" id="2.40.10.170">
    <property type="match status" value="1"/>
</dbReference>
<dbReference type="InterPro" id="IPR041471">
    <property type="entry name" value="UvrB_inter"/>
</dbReference>
<keyword evidence="3 9" id="KW-0227">DNA damage</keyword>
<dbReference type="PANTHER" id="PTHR47964">
    <property type="entry name" value="ATP-DEPENDENT DNA HELICASE HOMOLOG RECG, CHLOROPLASTIC"/>
    <property type="match status" value="1"/>
</dbReference>
<dbReference type="Gene3D" id="3.30.2060.10">
    <property type="entry name" value="Penicillin-binding protein 1b domain"/>
    <property type="match status" value="1"/>
</dbReference>
<comment type="caution">
    <text evidence="12">The sequence shown here is derived from an EMBL/GenBank/DDBJ whole genome shotgun (WGS) entry which is preliminary data.</text>
</comment>
<dbReference type="Proteomes" id="UP000469159">
    <property type="component" value="Unassembled WGS sequence"/>
</dbReference>
<dbReference type="InterPro" id="IPR027417">
    <property type="entry name" value="P-loop_NTPase"/>
</dbReference>
<dbReference type="GO" id="GO:0003678">
    <property type="term" value="F:DNA helicase activity"/>
    <property type="evidence" value="ECO:0007669"/>
    <property type="project" value="TreeGrafter"/>
</dbReference>
<protein>
    <recommendedName>
        <fullName evidence="9">Transcription-repair-coupling factor</fullName>
        <shortName evidence="9">TRCF</shortName>
        <ecNumber evidence="9">3.6.4.-</ecNumber>
    </recommendedName>
</protein>
<dbReference type="Pfam" id="PF02559">
    <property type="entry name" value="CarD_TRCF_RID"/>
    <property type="match status" value="1"/>
</dbReference>
<dbReference type="Gene3D" id="3.40.50.11180">
    <property type="match status" value="1"/>
</dbReference>
<dbReference type="SUPFAM" id="SSF141259">
    <property type="entry name" value="CarD-like"/>
    <property type="match status" value="1"/>
</dbReference>
<dbReference type="InterPro" id="IPR001650">
    <property type="entry name" value="Helicase_C-like"/>
</dbReference>
<evidence type="ECO:0000256" key="7">
    <source>
        <dbReference type="ARBA" id="ARBA00023125"/>
    </source>
</evidence>
<evidence type="ECO:0000256" key="8">
    <source>
        <dbReference type="ARBA" id="ARBA00023204"/>
    </source>
</evidence>
<dbReference type="Pfam" id="PF00270">
    <property type="entry name" value="DEAD"/>
    <property type="match status" value="1"/>
</dbReference>
<dbReference type="PANTHER" id="PTHR47964:SF1">
    <property type="entry name" value="ATP-DEPENDENT DNA HELICASE HOMOLOG RECG, CHLOROPLASTIC"/>
    <property type="match status" value="1"/>
</dbReference>
<keyword evidence="5 12" id="KW-0347">Helicase</keyword>
<keyword evidence="2 9" id="KW-0547">Nucleotide-binding</keyword>
<keyword evidence="4 9" id="KW-0378">Hydrolase</keyword>
<sequence>MAVTLAEALGTEDVMFVASDEQRAEAVAAALRSAAPEDVVIHCPSSDALPGDSAPASPANIGRRVAALRQLRQAQATGGRGRIALVTTAEAAACAYPPPSGFDAAPPALKVGDELDLETFATTLEEIGYFADDRVDEPGEMAVRGQVVDLFPADASYPSRVEVENGRIVSIRIYDPSTQMGNDPLEKIEIGRASEPVVGQDWVTLFEHLPQAAIAIDPDAPRRRDRFVALARDAAAGGGSVPVVDRERWDEVLATRRSIEPPAAQAVPRFVESKAPHRAFARAAKDVLGSGGRVMVLGAARDLRFLGGRMAKVLGSDPVAVPSWRAFAAAPAGTAAIMEMPVDQGWSLPDLLVVAAGDLLGSRASTGETAHSGLDVLHGEAGEIRLGDVVVHEDFGIGRVVGLEAIDSTSDDAEDAIVLEYAGETRRLVPVSDADRLWRYGADADAVTLDRLDGSGWEKRRSAINAAIAESARGLTALAAERDGRSAAVIEPDPAAYERFAAGFPFTETPDQARAIGLVRTELASGKPMDRLVVGDVGYGKTEVAIRAAALTALAGKQAVIAAPTTVLVRQHLESFRRRFEGTGIVVAGLSRLSTAAEKKAVNAGLADGSIHVAIGTGALASAQYHDLALVVIDEEQRFGAADKAKLRGLSADCHMLTLTATPIPRTLQTALVGLQQVSVIATPPARRQPIRTSVGTFEPARVRAALMREKGRGGQSFVVVPRIEDMAAMAERLSALVPNLTVREAHGKMAAADIDEAMVRFAGGDGDVLLATNIIEAGLDVPRANTMIVWRADRFGLSQLHQLRGRVGRGSRRGQILLLTDPDATIAERTLKRLRTLQAFDRLGAGFAISARDLDMRGAGDLLGDAQAGHMKLIGVDLYQHLLGSALRTARGEVVEHWAPELHLGVSGNLPEAWIPELDVRVTLYSRLARITDMAGIEAFEAEMQDRFGALPVEAQRLIEVSRVRMLARSAEIARIDAGPAAIALTPREASFRSDVAGLEPSNGRLLLKEPIEDPDQRLERIRALLEDLLTAD</sequence>
<dbReference type="InterPro" id="IPR014001">
    <property type="entry name" value="Helicase_ATP-bd"/>
</dbReference>
<dbReference type="EMBL" id="WTYK01000006">
    <property type="protein sequence ID" value="MXP42123.1"/>
    <property type="molecule type" value="Genomic_DNA"/>
</dbReference>
<dbReference type="SUPFAM" id="SSF143517">
    <property type="entry name" value="TRCF domain-like"/>
    <property type="match status" value="1"/>
</dbReference>
<dbReference type="SMART" id="SM01058">
    <property type="entry name" value="CarD_TRCF"/>
    <property type="match status" value="1"/>
</dbReference>
<evidence type="ECO:0000256" key="3">
    <source>
        <dbReference type="ARBA" id="ARBA00022763"/>
    </source>
</evidence>
<dbReference type="InterPro" id="IPR036101">
    <property type="entry name" value="CarD-like/TRCF_RID_sf"/>
</dbReference>
<dbReference type="EC" id="3.6.4.-" evidence="9"/>
<dbReference type="GO" id="GO:0006355">
    <property type="term" value="P:regulation of DNA-templated transcription"/>
    <property type="evidence" value="ECO:0007669"/>
    <property type="project" value="UniProtKB-UniRule"/>
</dbReference>
<evidence type="ECO:0000259" key="11">
    <source>
        <dbReference type="PROSITE" id="PS51194"/>
    </source>
</evidence>
<dbReference type="GO" id="GO:0000716">
    <property type="term" value="P:transcription-coupled nucleotide-excision repair, DNA damage recognition"/>
    <property type="evidence" value="ECO:0007669"/>
    <property type="project" value="UniProtKB-UniRule"/>
</dbReference>
<keyword evidence="1 9" id="KW-0963">Cytoplasm</keyword>
<evidence type="ECO:0000313" key="12">
    <source>
        <dbReference type="EMBL" id="MXP42123.1"/>
    </source>
</evidence>
<evidence type="ECO:0000256" key="9">
    <source>
        <dbReference type="HAMAP-Rule" id="MF_00969"/>
    </source>
</evidence>
<feature type="domain" description="Helicase ATP-binding" evidence="10">
    <location>
        <begin position="522"/>
        <end position="681"/>
    </location>
</feature>
<proteinExistence type="inferred from homology"/>
<dbReference type="SUPFAM" id="SSF52540">
    <property type="entry name" value="P-loop containing nucleoside triphosphate hydrolases"/>
    <property type="match status" value="2"/>
</dbReference>
<dbReference type="SMART" id="SM00490">
    <property type="entry name" value="HELICc"/>
    <property type="match status" value="1"/>
</dbReference>
<evidence type="ECO:0000313" key="13">
    <source>
        <dbReference type="Proteomes" id="UP000469159"/>
    </source>
</evidence>
<gene>
    <name evidence="9" type="primary">mfd</name>
    <name evidence="12" type="ORF">GRI75_10775</name>
</gene>
<dbReference type="Pfam" id="PF03461">
    <property type="entry name" value="TRCF"/>
    <property type="match status" value="1"/>
</dbReference>
<accession>A0A6I4UX28</accession>
<organism evidence="12 13">
    <name type="scientific">Croceibacterium soli</name>
    <dbReference type="NCBI Taxonomy" id="1739690"/>
    <lineage>
        <taxon>Bacteria</taxon>
        <taxon>Pseudomonadati</taxon>
        <taxon>Pseudomonadota</taxon>
        <taxon>Alphaproteobacteria</taxon>
        <taxon>Sphingomonadales</taxon>
        <taxon>Erythrobacteraceae</taxon>
        <taxon>Croceibacterium</taxon>
    </lineage>
</organism>
<keyword evidence="8 9" id="KW-0234">DNA repair</keyword>
<reference evidence="12 13" key="1">
    <citation type="submission" date="2019-12" db="EMBL/GenBank/DDBJ databases">
        <title>Genomic-based taxomic classification of the family Erythrobacteraceae.</title>
        <authorList>
            <person name="Xu L."/>
        </authorList>
    </citation>
    <scope>NUCLEOTIDE SEQUENCE [LARGE SCALE GENOMIC DNA]</scope>
    <source>
        <strain evidence="12 13">MCCC 1K02066</strain>
    </source>
</reference>
<name>A0A6I4UX28_9SPHN</name>
<dbReference type="GO" id="GO:0005524">
    <property type="term" value="F:ATP binding"/>
    <property type="evidence" value="ECO:0007669"/>
    <property type="project" value="UniProtKB-UniRule"/>
</dbReference>
<dbReference type="InterPro" id="IPR004576">
    <property type="entry name" value="Mfd"/>
</dbReference>
<dbReference type="GO" id="GO:0005737">
    <property type="term" value="C:cytoplasm"/>
    <property type="evidence" value="ECO:0007669"/>
    <property type="project" value="UniProtKB-SubCell"/>
</dbReference>
<dbReference type="InterPro" id="IPR047112">
    <property type="entry name" value="RecG/Mfd"/>
</dbReference>
<dbReference type="InterPro" id="IPR005118">
    <property type="entry name" value="TRCF_C"/>
</dbReference>
<keyword evidence="6 9" id="KW-0067">ATP-binding</keyword>
<dbReference type="PROSITE" id="PS51192">
    <property type="entry name" value="HELICASE_ATP_BIND_1"/>
    <property type="match status" value="1"/>
</dbReference>
<dbReference type="SMART" id="SM00982">
    <property type="entry name" value="TRCF"/>
    <property type="match status" value="1"/>
</dbReference>
<dbReference type="AlphaFoldDB" id="A0A6I4UX28"/>
<evidence type="ECO:0000256" key="1">
    <source>
        <dbReference type="ARBA" id="ARBA00022490"/>
    </source>
</evidence>
<comment type="similarity">
    <text evidence="9">In the N-terminal section; belongs to the UvrB family.</text>
</comment>
<dbReference type="InterPro" id="IPR011545">
    <property type="entry name" value="DEAD/DEAH_box_helicase_dom"/>
</dbReference>
<dbReference type="HAMAP" id="MF_00969">
    <property type="entry name" value="TRCF"/>
    <property type="match status" value="1"/>
</dbReference>
<evidence type="ECO:0000256" key="4">
    <source>
        <dbReference type="ARBA" id="ARBA00022801"/>
    </source>
</evidence>
<evidence type="ECO:0000256" key="6">
    <source>
        <dbReference type="ARBA" id="ARBA00022840"/>
    </source>
</evidence>
<dbReference type="PROSITE" id="PS51194">
    <property type="entry name" value="HELICASE_CTER"/>
    <property type="match status" value="1"/>
</dbReference>
<comment type="similarity">
    <text evidence="9">In the C-terminal section; belongs to the helicase family. RecG subfamily.</text>
</comment>
<dbReference type="Gene3D" id="3.40.50.300">
    <property type="entry name" value="P-loop containing nucleotide triphosphate hydrolases"/>
    <property type="match status" value="2"/>
</dbReference>